<dbReference type="InterPro" id="IPR011951">
    <property type="entry name" value="HAD-SF_hydro_IA_YjjG/PynA"/>
</dbReference>
<dbReference type="InterPro" id="IPR006439">
    <property type="entry name" value="HAD-SF_hydro_IA"/>
</dbReference>
<gene>
    <name evidence="1" type="ORF">CKF48_04775</name>
</gene>
<dbReference type="Pfam" id="PF00702">
    <property type="entry name" value="Hydrolase"/>
    <property type="match status" value="1"/>
</dbReference>
<dbReference type="KEGG" id="bko:CKF48_04775"/>
<dbReference type="InterPro" id="IPR036412">
    <property type="entry name" value="HAD-like_sf"/>
</dbReference>
<dbReference type="SFLD" id="SFLDS00003">
    <property type="entry name" value="Haloacid_Dehalogenase"/>
    <property type="match status" value="1"/>
</dbReference>
<dbReference type="InterPro" id="IPR023214">
    <property type="entry name" value="HAD_sf"/>
</dbReference>
<reference evidence="1 2" key="1">
    <citation type="submission" date="2017-08" db="EMBL/GenBank/DDBJ databases">
        <title>Complete Genome Sequence of Bacillus kochii Oregon-R-modENCODE STRAIN BDGP4, isolated from Drosophila melanogaster gut.</title>
        <authorList>
            <person name="Wan K.H."/>
            <person name="Yu C."/>
            <person name="Park S."/>
            <person name="Hammonds A.S."/>
            <person name="Booth B.W."/>
            <person name="Celniker S.E."/>
        </authorList>
    </citation>
    <scope>NUCLEOTIDE SEQUENCE [LARGE SCALE GENOMIC DNA]</scope>
    <source>
        <strain evidence="1 2">BDGP4</strain>
    </source>
</reference>
<dbReference type="SFLD" id="SFLDG01129">
    <property type="entry name" value="C1.5:_HAD__Beta-PGM__Phosphata"/>
    <property type="match status" value="1"/>
</dbReference>
<name>A0A248TET9_9BACI</name>
<dbReference type="EMBL" id="CP022983">
    <property type="protein sequence ID" value="ASV66694.1"/>
    <property type="molecule type" value="Genomic_DNA"/>
</dbReference>
<dbReference type="InterPro" id="IPR052550">
    <property type="entry name" value="Pyrimidine_5'-ntase_YjjG"/>
</dbReference>
<dbReference type="Gene3D" id="3.40.50.1000">
    <property type="entry name" value="HAD superfamily/HAD-like"/>
    <property type="match status" value="1"/>
</dbReference>
<sequence length="235" mass="27475">MKKYQYLFFDVDDTLLDFRHTEKRALERLFEQENIVLTDDIKGDYHRFNKGLWHAHERGEIGKEELLNTRFTEFFRLHGKQVDGLTMERSYRNFLSEGHEQLDGALSLIQQLSTQYDLFIMTNGVAQTQNRRLRDSGLFPYFKNIFISEETGFHKPMKAYFDYCFQRIDQFNCGKALIIGDSLVADIKGGLAAGMDACWMNVAKVANDTDITPTYEINKLVELLPILERREFIDS</sequence>
<dbReference type="GO" id="GO:0008253">
    <property type="term" value="F:5'-nucleotidase activity"/>
    <property type="evidence" value="ECO:0007669"/>
    <property type="project" value="InterPro"/>
</dbReference>
<dbReference type="NCBIfam" id="TIGR02254">
    <property type="entry name" value="YjjG_YfnB"/>
    <property type="match status" value="1"/>
</dbReference>
<dbReference type="InterPro" id="IPR023198">
    <property type="entry name" value="PGP-like_dom2"/>
</dbReference>
<evidence type="ECO:0000313" key="1">
    <source>
        <dbReference type="EMBL" id="ASV66694.1"/>
    </source>
</evidence>
<dbReference type="PANTHER" id="PTHR47478">
    <property type="match status" value="1"/>
</dbReference>
<dbReference type="Proteomes" id="UP000215137">
    <property type="component" value="Chromosome"/>
</dbReference>
<proteinExistence type="predicted"/>
<dbReference type="RefSeq" id="WP_095370269.1">
    <property type="nucleotide sequence ID" value="NZ_CP022983.1"/>
</dbReference>
<dbReference type="Gene3D" id="1.10.150.240">
    <property type="entry name" value="Putative phosphatase, domain 2"/>
    <property type="match status" value="1"/>
</dbReference>
<dbReference type="NCBIfam" id="TIGR01549">
    <property type="entry name" value="HAD-SF-IA-v1"/>
    <property type="match status" value="1"/>
</dbReference>
<accession>A0A248TET9</accession>
<dbReference type="SUPFAM" id="SSF56784">
    <property type="entry name" value="HAD-like"/>
    <property type="match status" value="1"/>
</dbReference>
<protein>
    <submittedName>
        <fullName evidence="1">Noncanonical pyrimidine nucleotidase, YjjG family</fullName>
    </submittedName>
</protein>
<organism evidence="1 2">
    <name type="scientific">Cytobacillus kochii</name>
    <dbReference type="NCBI Taxonomy" id="859143"/>
    <lineage>
        <taxon>Bacteria</taxon>
        <taxon>Bacillati</taxon>
        <taxon>Bacillota</taxon>
        <taxon>Bacilli</taxon>
        <taxon>Bacillales</taxon>
        <taxon>Bacillaceae</taxon>
        <taxon>Cytobacillus</taxon>
    </lineage>
</organism>
<dbReference type="SFLD" id="SFLDG01135">
    <property type="entry name" value="C1.5.6:_HAD__Beta-PGM__Phospha"/>
    <property type="match status" value="1"/>
</dbReference>
<dbReference type="PANTHER" id="PTHR47478:SF1">
    <property type="entry name" value="PYRIMIDINE 5'-NUCLEOTIDASE YJJG"/>
    <property type="match status" value="1"/>
</dbReference>
<keyword evidence="2" id="KW-1185">Reference proteome</keyword>
<dbReference type="AlphaFoldDB" id="A0A248TET9"/>
<evidence type="ECO:0000313" key="2">
    <source>
        <dbReference type="Proteomes" id="UP000215137"/>
    </source>
</evidence>
<dbReference type="OrthoDB" id="9802350at2"/>